<dbReference type="OrthoDB" id="6298835at2"/>
<feature type="binding site" description="axial binding residue" evidence="1">
    <location>
        <position position="32"/>
    </location>
    <ligand>
        <name>heme</name>
        <dbReference type="ChEBI" id="CHEBI:30413"/>
    </ligand>
    <ligandPart>
        <name>Fe</name>
        <dbReference type="ChEBI" id="CHEBI:18248"/>
    </ligandPart>
</feature>
<keyword evidence="1" id="KW-0408">Iron</keyword>
<dbReference type="Proteomes" id="UP000182413">
    <property type="component" value="Unassembled WGS sequence"/>
</dbReference>
<name>A0A1G7B1L5_9GAMM</name>
<keyword evidence="5" id="KW-1185">Reference proteome</keyword>
<evidence type="ECO:0000256" key="1">
    <source>
        <dbReference type="PIRSR" id="PIRSR019876-1"/>
    </source>
</evidence>
<dbReference type="EMBL" id="JAWXXP010000001">
    <property type="protein sequence ID" value="MDX5993308.1"/>
    <property type="molecule type" value="Genomic_DNA"/>
</dbReference>
<feature type="binding site" description="axial binding residue" evidence="1">
    <location>
        <position position="74"/>
    </location>
    <ligand>
        <name>heme</name>
        <dbReference type="ChEBI" id="CHEBI:30413"/>
    </ligand>
    <ligandPart>
        <name>Fe</name>
        <dbReference type="ChEBI" id="CHEBI:18248"/>
    </ligandPart>
</feature>
<dbReference type="SUPFAM" id="SSF54621">
    <property type="entry name" value="Heme-binding protein A (HasA)"/>
    <property type="match status" value="1"/>
</dbReference>
<evidence type="ECO:0000313" key="5">
    <source>
        <dbReference type="Proteomes" id="UP001278050"/>
    </source>
</evidence>
<dbReference type="Pfam" id="PF06438">
    <property type="entry name" value="HasA"/>
    <property type="match status" value="1"/>
</dbReference>
<evidence type="ECO:0000313" key="2">
    <source>
        <dbReference type="EMBL" id="MDX5993308.1"/>
    </source>
</evidence>
<gene>
    <name evidence="3" type="ORF">SAMN05216575_10280</name>
    <name evidence="2" type="ORF">SIM71_14645</name>
</gene>
<accession>A0A1G7B1L5</accession>
<keyword evidence="1" id="KW-0479">Metal-binding</keyword>
<dbReference type="InterPro" id="IPR036912">
    <property type="entry name" value="HasA_haem-bd_sf"/>
</dbReference>
<protein>
    <submittedName>
        <fullName evidence="3">Heme acquisition protein HasA</fullName>
    </submittedName>
</protein>
<dbReference type="Proteomes" id="UP001278050">
    <property type="component" value="Unassembled WGS sequence"/>
</dbReference>
<proteinExistence type="predicted"/>
<keyword evidence="1" id="KW-0349">Heme</keyword>
<dbReference type="AlphaFoldDB" id="A0A1G7B1L5"/>
<evidence type="ECO:0000313" key="3">
    <source>
        <dbReference type="EMBL" id="SDE20156.1"/>
    </source>
</evidence>
<dbReference type="Gene3D" id="3.30.1500.10">
    <property type="entry name" value="Haem-binding HasA"/>
    <property type="match status" value="1"/>
</dbReference>
<dbReference type="GO" id="GO:0046872">
    <property type="term" value="F:metal ion binding"/>
    <property type="evidence" value="ECO:0007669"/>
    <property type="project" value="UniProtKB-KW"/>
</dbReference>
<dbReference type="RefSeq" id="WP_074676973.1">
    <property type="nucleotide sequence ID" value="NZ_CBCSET010000003.1"/>
</dbReference>
<dbReference type="PIRSF" id="PIRSF019876">
    <property type="entry name" value="HasA"/>
    <property type="match status" value="1"/>
</dbReference>
<dbReference type="InterPro" id="IPR010495">
    <property type="entry name" value="HasA_haem-bd"/>
</dbReference>
<evidence type="ECO:0000313" key="4">
    <source>
        <dbReference type="Proteomes" id="UP000182413"/>
    </source>
</evidence>
<reference evidence="3 4" key="1">
    <citation type="submission" date="2016-10" db="EMBL/GenBank/DDBJ databases">
        <authorList>
            <person name="de Groot N.N."/>
        </authorList>
    </citation>
    <scope>NUCLEOTIDE SEQUENCE [LARGE SCALE GENOMIC DNA]</scope>
    <source>
        <strain evidence="3 4">JCM 10630</strain>
    </source>
</reference>
<sequence>MSVSVTYDPIFGSSTIDDYLAFWTTGFATAGHGQSNTGGFSNGTFSGDQYATSGANGSDYAFIADSDASNGLHYVFNPALPANSNQNHYLYGQLDNVSLGYELGGGGGSDFTLSNYVVTFSGLDLSAALGAGRTGNEVHETIYGLMQGNTDALESVLDDLFAAYGVSTDDTFDVVAAALAAGPLSTGSAELVGVPELVDDLALAA</sequence>
<organism evidence="3 4">
    <name type="scientific">Ectopseudomonas alcaliphila</name>
    <dbReference type="NCBI Taxonomy" id="101564"/>
    <lineage>
        <taxon>Bacteria</taxon>
        <taxon>Pseudomonadati</taxon>
        <taxon>Pseudomonadota</taxon>
        <taxon>Gammaproteobacteria</taxon>
        <taxon>Pseudomonadales</taxon>
        <taxon>Pseudomonadaceae</taxon>
        <taxon>Ectopseudomonas</taxon>
    </lineage>
</organism>
<dbReference type="EMBL" id="FNAE01000002">
    <property type="protein sequence ID" value="SDE20156.1"/>
    <property type="molecule type" value="Genomic_DNA"/>
</dbReference>
<reference evidence="2 5" key="2">
    <citation type="submission" date="2023-11" db="EMBL/GenBank/DDBJ databases">
        <title>MicrobeMod: A computational toolkit for identifying prokaryotic methylation and restriction-modification with nanopore sequencing.</title>
        <authorList>
            <person name="Crits-Christoph A."/>
            <person name="Kang S.C."/>
            <person name="Lee H."/>
            <person name="Ostrov N."/>
        </authorList>
    </citation>
    <scope>NUCLEOTIDE SEQUENCE [LARGE SCALE GENOMIC DNA]</scope>
    <source>
        <strain evidence="2 5">ATCC BAA-571</strain>
    </source>
</reference>